<sequence length="342" mass="37406">MAETTGILRPRRSAANAAEGVTSDVASVSTGAGLAPGEVRRGPRVSPSLLVFRFAIVCALFYVAYRITVTPFSSNNVRVTCTSDQELYRVRKHALSEDRFAAVRECLNEEGSFSAILRRDHLTRIAHDSTKSDEDVLDFAAALLLPGVPSRVDPDASKRVARCVRCALDAFNLLDTRASMRLAAANMFRVRHLHAVNDSATRAGSFVLNAIDEASVGSHNSRAASDQLVYVSHETSLLLLNLPVKHANATPPSVNESSRGCLLLLRGLRSDGGSPASPPNTSLEPVQLSLEENMIVSWRGDTWYQMMNVSERASWISLEQYIIDPKELARFHSLSHVYVETS</sequence>
<keyword evidence="1" id="KW-0472">Membrane</keyword>
<proteinExistence type="predicted"/>
<keyword evidence="1" id="KW-1133">Transmembrane helix</keyword>
<protein>
    <submittedName>
        <fullName evidence="2">Uncharacterized protein</fullName>
    </submittedName>
</protein>
<dbReference type="HOGENOM" id="CLU_812231_0_0_1"/>
<dbReference type="KEGG" id="cme:CYME_CMM060C"/>
<organism evidence="2 3">
    <name type="scientific">Cyanidioschyzon merolae (strain NIES-3377 / 10D)</name>
    <name type="common">Unicellular red alga</name>
    <dbReference type="NCBI Taxonomy" id="280699"/>
    <lineage>
        <taxon>Eukaryota</taxon>
        <taxon>Rhodophyta</taxon>
        <taxon>Bangiophyceae</taxon>
        <taxon>Cyanidiales</taxon>
        <taxon>Cyanidiaceae</taxon>
        <taxon>Cyanidioschyzon</taxon>
    </lineage>
</organism>
<gene>
    <name evidence="2" type="ORF">CYME_CMM060C</name>
</gene>
<dbReference type="GeneID" id="16995070"/>
<dbReference type="Proteomes" id="UP000007014">
    <property type="component" value="Chromosome 13"/>
</dbReference>
<dbReference type="Gramene" id="CMM060CT">
    <property type="protein sequence ID" value="CMM060CT"/>
    <property type="gene ID" value="CMM060C"/>
</dbReference>
<dbReference type="RefSeq" id="XP_005536981.1">
    <property type="nucleotide sequence ID" value="XM_005536924.1"/>
</dbReference>
<reference evidence="2 3" key="1">
    <citation type="journal article" date="2004" name="Nature">
        <title>Genome sequence of the ultrasmall unicellular red alga Cyanidioschyzon merolae 10D.</title>
        <authorList>
            <person name="Matsuzaki M."/>
            <person name="Misumi O."/>
            <person name="Shin-i T."/>
            <person name="Maruyama S."/>
            <person name="Takahara M."/>
            <person name="Miyagishima S."/>
            <person name="Mori T."/>
            <person name="Nishida K."/>
            <person name="Yagisawa F."/>
            <person name="Nishida K."/>
            <person name="Yoshida Y."/>
            <person name="Nishimura Y."/>
            <person name="Nakao S."/>
            <person name="Kobayashi T."/>
            <person name="Momoyama Y."/>
            <person name="Higashiyama T."/>
            <person name="Minoda A."/>
            <person name="Sano M."/>
            <person name="Nomoto H."/>
            <person name="Oishi K."/>
            <person name="Hayashi H."/>
            <person name="Ohta F."/>
            <person name="Nishizaka S."/>
            <person name="Haga S."/>
            <person name="Miura S."/>
            <person name="Morishita T."/>
            <person name="Kabeya Y."/>
            <person name="Terasawa K."/>
            <person name="Suzuki Y."/>
            <person name="Ishii Y."/>
            <person name="Asakawa S."/>
            <person name="Takano H."/>
            <person name="Ohta N."/>
            <person name="Kuroiwa H."/>
            <person name="Tanaka K."/>
            <person name="Shimizu N."/>
            <person name="Sugano S."/>
            <person name="Sato N."/>
            <person name="Nozaki H."/>
            <person name="Ogasawara N."/>
            <person name="Kohara Y."/>
            <person name="Kuroiwa T."/>
        </authorList>
    </citation>
    <scope>NUCLEOTIDE SEQUENCE [LARGE SCALE GENOMIC DNA]</scope>
    <source>
        <strain evidence="2 3">10D</strain>
    </source>
</reference>
<reference evidence="2 3" key="2">
    <citation type="journal article" date="2007" name="BMC Biol.">
        <title>A 100%-complete sequence reveals unusually simple genomic features in the hot-spring red alga Cyanidioschyzon merolae.</title>
        <authorList>
            <person name="Nozaki H."/>
            <person name="Takano H."/>
            <person name="Misumi O."/>
            <person name="Terasawa K."/>
            <person name="Matsuzaki M."/>
            <person name="Maruyama S."/>
            <person name="Nishida K."/>
            <person name="Yagisawa F."/>
            <person name="Yoshida Y."/>
            <person name="Fujiwara T."/>
            <person name="Takio S."/>
            <person name="Tamura K."/>
            <person name="Chung S.J."/>
            <person name="Nakamura S."/>
            <person name="Kuroiwa H."/>
            <person name="Tanaka K."/>
            <person name="Sato N."/>
            <person name="Kuroiwa T."/>
        </authorList>
    </citation>
    <scope>NUCLEOTIDE SEQUENCE [LARGE SCALE GENOMIC DNA]</scope>
    <source>
        <strain evidence="2 3">10D</strain>
    </source>
</reference>
<dbReference type="AlphaFoldDB" id="M1V5M8"/>
<dbReference type="OrthoDB" id="10573983at2759"/>
<evidence type="ECO:0000313" key="3">
    <source>
        <dbReference type="Proteomes" id="UP000007014"/>
    </source>
</evidence>
<keyword evidence="3" id="KW-1185">Reference proteome</keyword>
<name>M1V5M8_CYAM1</name>
<dbReference type="EMBL" id="AP006495">
    <property type="protein sequence ID" value="BAM80945.1"/>
    <property type="molecule type" value="Genomic_DNA"/>
</dbReference>
<keyword evidence="1" id="KW-0812">Transmembrane</keyword>
<feature type="transmembrane region" description="Helical" evidence="1">
    <location>
        <begin position="50"/>
        <end position="68"/>
    </location>
</feature>
<evidence type="ECO:0000313" key="2">
    <source>
        <dbReference type="EMBL" id="BAM80945.1"/>
    </source>
</evidence>
<evidence type="ECO:0000256" key="1">
    <source>
        <dbReference type="SAM" id="Phobius"/>
    </source>
</evidence>
<accession>M1V5M8</accession>